<sequence length="60" mass="6738">MTKRVLFITAFFAVISSMFVIPQMIEPSMGDIVFTFAGLLVGSLFMGFAVSLFMRLLLKR</sequence>
<evidence type="ECO:0000313" key="2">
    <source>
        <dbReference type="EMBL" id="RJG26164.1"/>
    </source>
</evidence>
<dbReference type="RefSeq" id="WP_119791246.1">
    <property type="nucleotide sequence ID" value="NZ_CP160395.1"/>
</dbReference>
<dbReference type="Proteomes" id="UP000266177">
    <property type="component" value="Unassembled WGS sequence"/>
</dbReference>
<keyword evidence="1" id="KW-0812">Transmembrane</keyword>
<dbReference type="EMBL" id="QYZD01000002">
    <property type="protein sequence ID" value="RJG26164.1"/>
    <property type="molecule type" value="Genomic_DNA"/>
</dbReference>
<keyword evidence="1" id="KW-0472">Membrane</keyword>
<dbReference type="OrthoDB" id="9886627at2"/>
<evidence type="ECO:0000256" key="1">
    <source>
        <dbReference type="SAM" id="Phobius"/>
    </source>
</evidence>
<protein>
    <submittedName>
        <fullName evidence="2">Uncharacterized protein</fullName>
    </submittedName>
</protein>
<comment type="caution">
    <text evidence="2">The sequence shown here is derived from an EMBL/GenBank/DDBJ whole genome shotgun (WGS) entry which is preliminary data.</text>
</comment>
<reference evidence="2 3" key="1">
    <citation type="submission" date="2018-09" db="EMBL/GenBank/DDBJ databases">
        <title>Paenibacillus SK2017-BO5.</title>
        <authorList>
            <person name="Piskunova J.V."/>
            <person name="Dubiley S.A."/>
            <person name="Severinov K.V."/>
        </authorList>
    </citation>
    <scope>NUCLEOTIDE SEQUENCE [LARGE SCALE GENOMIC DNA]</scope>
    <source>
        <strain evidence="2 3">BO5</strain>
    </source>
</reference>
<keyword evidence="1" id="KW-1133">Transmembrane helix</keyword>
<accession>A0A3A3GMQ9</accession>
<gene>
    <name evidence="2" type="ORF">DQX05_04555</name>
</gene>
<organism evidence="2 3">
    <name type="scientific">Paenibacillus thiaminolyticus</name>
    <name type="common">Bacillus thiaminolyticus</name>
    <dbReference type="NCBI Taxonomy" id="49283"/>
    <lineage>
        <taxon>Bacteria</taxon>
        <taxon>Bacillati</taxon>
        <taxon>Bacillota</taxon>
        <taxon>Bacilli</taxon>
        <taxon>Bacillales</taxon>
        <taxon>Paenibacillaceae</taxon>
        <taxon>Paenibacillus</taxon>
    </lineage>
</organism>
<proteinExistence type="predicted"/>
<dbReference type="AlphaFoldDB" id="A0A3A3GMQ9"/>
<feature type="transmembrane region" description="Helical" evidence="1">
    <location>
        <begin position="32"/>
        <end position="58"/>
    </location>
</feature>
<name>A0A3A3GMQ9_PANTH</name>
<evidence type="ECO:0000313" key="3">
    <source>
        <dbReference type="Proteomes" id="UP000266177"/>
    </source>
</evidence>